<dbReference type="EMBL" id="CAJNOK010001314">
    <property type="protein sequence ID" value="CAF0805239.1"/>
    <property type="molecule type" value="Genomic_DNA"/>
</dbReference>
<dbReference type="EMBL" id="CAJOBC010001499">
    <property type="protein sequence ID" value="CAF3681973.1"/>
    <property type="molecule type" value="Genomic_DNA"/>
</dbReference>
<feature type="compositionally biased region" description="Acidic residues" evidence="1">
    <location>
        <begin position="61"/>
        <end position="70"/>
    </location>
</feature>
<dbReference type="Proteomes" id="UP000663829">
    <property type="component" value="Unassembled WGS sequence"/>
</dbReference>
<dbReference type="EMBL" id="CAJOBA010001314">
    <property type="protein sequence ID" value="CAF3588873.1"/>
    <property type="molecule type" value="Genomic_DNA"/>
</dbReference>
<name>A0A813ZIK2_9BILA</name>
<dbReference type="InterPro" id="IPR036236">
    <property type="entry name" value="Znf_C2H2_sf"/>
</dbReference>
<dbReference type="AlphaFoldDB" id="A0A813ZIK2"/>
<organism evidence="4 7">
    <name type="scientific">Didymodactylos carnosus</name>
    <dbReference type="NCBI Taxonomy" id="1234261"/>
    <lineage>
        <taxon>Eukaryota</taxon>
        <taxon>Metazoa</taxon>
        <taxon>Spiralia</taxon>
        <taxon>Gnathifera</taxon>
        <taxon>Rotifera</taxon>
        <taxon>Eurotatoria</taxon>
        <taxon>Bdelloidea</taxon>
        <taxon>Philodinida</taxon>
        <taxon>Philodinidae</taxon>
        <taxon>Didymodactylos</taxon>
    </lineage>
</organism>
<evidence type="ECO:0000313" key="6">
    <source>
        <dbReference type="EMBL" id="CAF3681973.1"/>
    </source>
</evidence>
<feature type="region of interest" description="Disordered" evidence="1">
    <location>
        <begin position="1"/>
        <end position="24"/>
    </location>
</feature>
<evidence type="ECO:0000313" key="7">
    <source>
        <dbReference type="Proteomes" id="UP000663829"/>
    </source>
</evidence>
<evidence type="ECO:0000256" key="1">
    <source>
        <dbReference type="SAM" id="MobiDB-lite"/>
    </source>
</evidence>
<proteinExistence type="predicted"/>
<feature type="compositionally biased region" description="Low complexity" evidence="1">
    <location>
        <begin position="464"/>
        <end position="476"/>
    </location>
</feature>
<feature type="compositionally biased region" description="Polar residues" evidence="1">
    <location>
        <begin position="510"/>
        <end position="526"/>
    </location>
</feature>
<feature type="compositionally biased region" description="Polar residues" evidence="1">
    <location>
        <begin position="547"/>
        <end position="559"/>
    </location>
</feature>
<dbReference type="EMBL" id="CAJNOQ010001499">
    <property type="protein sequence ID" value="CAF0899236.1"/>
    <property type="molecule type" value="Genomic_DNA"/>
</dbReference>
<dbReference type="SUPFAM" id="SSF57667">
    <property type="entry name" value="beta-beta-alpha zinc fingers"/>
    <property type="match status" value="1"/>
</dbReference>
<evidence type="ECO:0000313" key="4">
    <source>
        <dbReference type="EMBL" id="CAF0899236.1"/>
    </source>
</evidence>
<keyword evidence="7" id="KW-1185">Reference proteome</keyword>
<accession>A0A813ZIK2</accession>
<dbReference type="SMART" id="SM00355">
    <property type="entry name" value="ZnF_C2H2"/>
    <property type="match status" value="3"/>
</dbReference>
<dbReference type="Proteomes" id="UP000677228">
    <property type="component" value="Unassembled WGS sequence"/>
</dbReference>
<gene>
    <name evidence="4" type="ORF">GPM918_LOCUS8543</name>
    <name evidence="3" type="ORF">OVA965_LOCUS4862</name>
    <name evidence="6" type="ORF">SRO942_LOCUS8543</name>
    <name evidence="5" type="ORF">TMI583_LOCUS4860</name>
</gene>
<feature type="compositionally biased region" description="Low complexity" evidence="1">
    <location>
        <begin position="483"/>
        <end position="506"/>
    </location>
</feature>
<comment type="caution">
    <text evidence="4">The sequence shown here is derived from an EMBL/GenBank/DDBJ whole genome shotgun (WGS) entry which is preliminary data.</text>
</comment>
<feature type="compositionally biased region" description="Basic and acidic residues" evidence="1">
    <location>
        <begin position="46"/>
        <end position="60"/>
    </location>
</feature>
<protein>
    <recommendedName>
        <fullName evidence="2">C2H2-type domain-containing protein</fullName>
    </recommendedName>
</protein>
<dbReference type="Proteomes" id="UP000682733">
    <property type="component" value="Unassembled WGS sequence"/>
</dbReference>
<sequence>MRPDLCNENNDELSEGQGDADEELEDYGTVEQGYEALLDGCESVDDNGHTDLSDYNRNGDIDDNDEEEVDQKEEIVKEEIDDGLPKAFCCKICSASYSKFELYCDHFISVSHRYKRRDAKKQQQDGLIETEPVETFVNICIFNKLPLESVQFIVDEVDSLSNSYSGSLLYNDLKFSTKENVSSLNSLYQELCRLFNESREIKLRLPPQSFYVARDVSRKDDSIWTVSRYCDDTGKSDEQVVKEVLDYCVFSQVETERERMLAHSIKTWRMFHRNEKRPGFWCDICKQCFRKRKGILSHFETSDKHETNSKFLPRFRRAIQHSLVTGRLLNEILDAKTLEYHQQLIQSYRLPPNHCQLKNAYYCTFCNRSFPDLCSLEKHIIWKGHRQCLRARRYRDVDNLLRLASYLNFTQLSKEQKRVGMKKMIKAPDDYRKAYNLEPITVDIIREDVIKFDMNLAQTLRQQNNNKNQQHPQHQNGYTNQYQGNRQTNYRGRGRQQQQQQQQRRGVWNNYHQNRNFSSTNNTMSHNGFKRQNDNNNGQSWKKPRYDNNTFSSFNHGSFPQQQPPQQQRNCFPQTQTPLSARVDYRYIANKNIQQEYHSTGNISQQLKPSF</sequence>
<feature type="region of interest" description="Disordered" evidence="1">
    <location>
        <begin position="464"/>
        <end position="573"/>
    </location>
</feature>
<evidence type="ECO:0000259" key="2">
    <source>
        <dbReference type="PROSITE" id="PS00028"/>
    </source>
</evidence>
<evidence type="ECO:0000313" key="5">
    <source>
        <dbReference type="EMBL" id="CAF3588873.1"/>
    </source>
</evidence>
<dbReference type="InterPro" id="IPR013087">
    <property type="entry name" value="Znf_C2H2_type"/>
</dbReference>
<feature type="region of interest" description="Disordered" evidence="1">
    <location>
        <begin position="41"/>
        <end position="70"/>
    </location>
</feature>
<dbReference type="PROSITE" id="PS00028">
    <property type="entry name" value="ZINC_FINGER_C2H2_1"/>
    <property type="match status" value="1"/>
</dbReference>
<feature type="domain" description="C2H2-type" evidence="2">
    <location>
        <begin position="363"/>
        <end position="385"/>
    </location>
</feature>
<dbReference type="OrthoDB" id="10041465at2759"/>
<dbReference type="Proteomes" id="UP000681722">
    <property type="component" value="Unassembled WGS sequence"/>
</dbReference>
<evidence type="ECO:0000313" key="3">
    <source>
        <dbReference type="EMBL" id="CAF0805239.1"/>
    </source>
</evidence>
<reference evidence="4" key="1">
    <citation type="submission" date="2021-02" db="EMBL/GenBank/DDBJ databases">
        <authorList>
            <person name="Nowell W R."/>
        </authorList>
    </citation>
    <scope>NUCLEOTIDE SEQUENCE</scope>
</reference>
<feature type="compositionally biased region" description="Acidic residues" evidence="1">
    <location>
        <begin position="9"/>
        <end position="24"/>
    </location>
</feature>